<comment type="caution">
    <text evidence="2">The sequence shown here is derived from an EMBL/GenBank/DDBJ whole genome shotgun (WGS) entry which is preliminary data.</text>
</comment>
<comment type="similarity">
    <text evidence="1">Belongs to the STXBP/unc-18/SEC1 family.</text>
</comment>
<evidence type="ECO:0000313" key="2">
    <source>
        <dbReference type="EMBL" id="CAL7948133.1"/>
    </source>
</evidence>
<organism evidence="2 3">
    <name type="scientific">Xylocopa violacea</name>
    <name type="common">Violet carpenter bee</name>
    <name type="synonym">Apis violacea</name>
    <dbReference type="NCBI Taxonomy" id="135666"/>
    <lineage>
        <taxon>Eukaryota</taxon>
        <taxon>Metazoa</taxon>
        <taxon>Ecdysozoa</taxon>
        <taxon>Arthropoda</taxon>
        <taxon>Hexapoda</taxon>
        <taxon>Insecta</taxon>
        <taxon>Pterygota</taxon>
        <taxon>Neoptera</taxon>
        <taxon>Endopterygota</taxon>
        <taxon>Hymenoptera</taxon>
        <taxon>Apocrita</taxon>
        <taxon>Aculeata</taxon>
        <taxon>Apoidea</taxon>
        <taxon>Anthophila</taxon>
        <taxon>Apidae</taxon>
        <taxon>Xylocopa</taxon>
        <taxon>Xylocopa</taxon>
    </lineage>
</organism>
<dbReference type="Gene3D" id="3.40.50.1910">
    <property type="match status" value="1"/>
</dbReference>
<keyword evidence="3" id="KW-1185">Reference proteome</keyword>
<evidence type="ECO:0008006" key="4">
    <source>
        <dbReference type="Google" id="ProtNLM"/>
    </source>
</evidence>
<dbReference type="Proteomes" id="UP001642520">
    <property type="component" value="Unassembled WGS sequence"/>
</dbReference>
<dbReference type="Gene3D" id="1.25.40.60">
    <property type="match status" value="1"/>
</dbReference>
<dbReference type="SUPFAM" id="SSF56815">
    <property type="entry name" value="Sec1/munc18-like (SM) proteins"/>
    <property type="match status" value="1"/>
</dbReference>
<dbReference type="InterPro" id="IPR027482">
    <property type="entry name" value="Sec1-like_dom2"/>
</dbReference>
<evidence type="ECO:0000256" key="1">
    <source>
        <dbReference type="ARBA" id="ARBA00009884"/>
    </source>
</evidence>
<dbReference type="EMBL" id="CAXAJV020001296">
    <property type="protein sequence ID" value="CAL7948133.1"/>
    <property type="molecule type" value="Genomic_DNA"/>
</dbReference>
<gene>
    <name evidence="2" type="ORF">XYLVIOL_LOCUS8685</name>
</gene>
<protein>
    <recommendedName>
        <fullName evidence="4">Sec1 family domain-containing protein 2</fullName>
    </recommendedName>
</protein>
<accession>A0ABP1P4B4</accession>
<evidence type="ECO:0000313" key="3">
    <source>
        <dbReference type="Proteomes" id="UP001642520"/>
    </source>
</evidence>
<dbReference type="InterPro" id="IPR001619">
    <property type="entry name" value="Sec1-like"/>
</dbReference>
<name>A0ABP1P4B4_XYLVO</name>
<reference evidence="2 3" key="1">
    <citation type="submission" date="2024-08" db="EMBL/GenBank/DDBJ databases">
        <authorList>
            <person name="Will J Nash"/>
            <person name="Angela Man"/>
            <person name="Seanna McTaggart"/>
            <person name="Kendall Baker"/>
            <person name="Tom Barker"/>
            <person name="Leah Catchpole"/>
            <person name="Alex Durrant"/>
            <person name="Karim Gharbi"/>
            <person name="Naomi Irish"/>
            <person name="Gemy Kaithakottil"/>
            <person name="Debby Ku"/>
            <person name="Aaliyah Providence"/>
            <person name="Felix Shaw"/>
            <person name="David Swarbreck"/>
            <person name="Chris Watkins"/>
            <person name="Ann M. McCartney"/>
            <person name="Giulio Formenti"/>
            <person name="Alice Mouton"/>
            <person name="Noel Vella"/>
            <person name="Bjorn M von Reumont"/>
            <person name="Adriana Vella"/>
            <person name="Wilfried Haerty"/>
        </authorList>
    </citation>
    <scope>NUCLEOTIDE SEQUENCE [LARGE SCALE GENOMIC DNA]</scope>
</reference>
<proteinExistence type="inferred from homology"/>
<sequence>MIDLFLEIKKFISKSWENIFAEVCNAVVYIDHSAIECLHWYTAGKGYLILKDAGAVAVYEFGMYHFRYTQVKDVKKAVIISTSGDPAFYQRTIKMILAKNVFENCIVFSGAPCCTTINHSGTLTAEEKLSYVKLKKDIKTWMASGNLSQEPTVDIVYAPIFLALLNKHLLVTPPFGDLMPPLDADIPRDTFIKSNLLAYSFCNLFNNISAKLDIYSIGKLSDRLAENLENYMSSIDRQNHVSETPEMGVSLVLIDRTLDLCTPTSNSTESFLTKILLTFPRLPHHDNDVTINMSPVFGAVTGALQSSEIPGCLASIEETTIDLFIIRKEKELLGMANQFLSDISLTKDSSKLRTPTRISGHSLEKVLNKIQTANSTIDSMMTHSDKIQCISAIIGASTSPMAGQLELLTSLEKLALQNLSVSRESSSILVQLSNIIRTRSHRGLDIENLLALLIHVYALAGTQIRFSTQQESQLKDSIADAILDDFQILKENPLPSTKSSYQRTLLLLGVNDVTVAREASFRIATRIIDTLRLIAEQRLTLQDYKFCMLKSSGEKAIRHISILEQVTKDIFSPNVDKELHDLHKKSSSLITAGFNLILRGKTKRHPSCNPYILIYVVGGITAEEAKIIQQITSVHSNKGTSYVILAGSRLLNPLDIVDKIFFT</sequence>
<dbReference type="InterPro" id="IPR036045">
    <property type="entry name" value="Sec1-like_sf"/>
</dbReference>
<dbReference type="PANTHER" id="PTHR11679">
    <property type="entry name" value="VESICLE PROTEIN SORTING-ASSOCIATED"/>
    <property type="match status" value="1"/>
</dbReference>